<dbReference type="GO" id="GO:0003700">
    <property type="term" value="F:DNA-binding transcription factor activity"/>
    <property type="evidence" value="ECO:0007669"/>
    <property type="project" value="InterPro"/>
</dbReference>
<dbReference type="EMBL" id="PFMR01000301">
    <property type="protein sequence ID" value="PIZ14792.1"/>
    <property type="molecule type" value="Genomic_DNA"/>
</dbReference>
<protein>
    <submittedName>
        <fullName evidence="5">Transcriptional regulator</fullName>
    </submittedName>
</protein>
<dbReference type="InterPro" id="IPR001845">
    <property type="entry name" value="HTH_ArsR_DNA-bd_dom"/>
</dbReference>
<dbReference type="InterPro" id="IPR051011">
    <property type="entry name" value="Metal_resp_trans_reg"/>
</dbReference>
<dbReference type="Pfam" id="PF01022">
    <property type="entry name" value="HTH_5"/>
    <property type="match status" value="1"/>
</dbReference>
<proteinExistence type="predicted"/>
<evidence type="ECO:0000256" key="1">
    <source>
        <dbReference type="ARBA" id="ARBA00023015"/>
    </source>
</evidence>
<evidence type="ECO:0000259" key="4">
    <source>
        <dbReference type="PROSITE" id="PS50987"/>
    </source>
</evidence>
<name>A0A2M7S5H3_9BACT</name>
<dbReference type="InterPro" id="IPR036390">
    <property type="entry name" value="WH_DNA-bd_sf"/>
</dbReference>
<keyword evidence="1" id="KW-0805">Transcription regulation</keyword>
<dbReference type="Gene3D" id="1.10.10.10">
    <property type="entry name" value="Winged helix-like DNA-binding domain superfamily/Winged helix DNA-binding domain"/>
    <property type="match status" value="1"/>
</dbReference>
<dbReference type="CDD" id="cd00090">
    <property type="entry name" value="HTH_ARSR"/>
    <property type="match status" value="1"/>
</dbReference>
<keyword evidence="2" id="KW-0238">DNA-binding</keyword>
<dbReference type="Proteomes" id="UP000229307">
    <property type="component" value="Unassembled WGS sequence"/>
</dbReference>
<gene>
    <name evidence="5" type="ORF">COY52_11025</name>
</gene>
<evidence type="ECO:0000313" key="6">
    <source>
        <dbReference type="Proteomes" id="UP000229307"/>
    </source>
</evidence>
<dbReference type="PANTHER" id="PTHR43132:SF6">
    <property type="entry name" value="HTH-TYPE TRANSCRIPTIONAL REPRESSOR CZRA"/>
    <property type="match status" value="1"/>
</dbReference>
<dbReference type="PROSITE" id="PS00846">
    <property type="entry name" value="HTH_ARSR_1"/>
    <property type="match status" value="1"/>
</dbReference>
<dbReference type="GO" id="GO:0003677">
    <property type="term" value="F:DNA binding"/>
    <property type="evidence" value="ECO:0007669"/>
    <property type="project" value="UniProtKB-KW"/>
</dbReference>
<evidence type="ECO:0000256" key="3">
    <source>
        <dbReference type="ARBA" id="ARBA00023163"/>
    </source>
</evidence>
<evidence type="ECO:0000256" key="2">
    <source>
        <dbReference type="ARBA" id="ARBA00023125"/>
    </source>
</evidence>
<reference evidence="6" key="1">
    <citation type="submission" date="2017-09" db="EMBL/GenBank/DDBJ databases">
        <title>Depth-based differentiation of microbial function through sediment-hosted aquifers and enrichment of novel symbionts in the deep terrestrial subsurface.</title>
        <authorList>
            <person name="Probst A.J."/>
            <person name="Ladd B."/>
            <person name="Jarett J.K."/>
            <person name="Geller-Mcgrath D.E."/>
            <person name="Sieber C.M.K."/>
            <person name="Emerson J.B."/>
            <person name="Anantharaman K."/>
            <person name="Thomas B.C."/>
            <person name="Malmstrom R."/>
            <person name="Stieglmeier M."/>
            <person name="Klingl A."/>
            <person name="Woyke T."/>
            <person name="Ryan C.M."/>
            <person name="Banfield J.F."/>
        </authorList>
    </citation>
    <scope>NUCLEOTIDE SEQUENCE [LARGE SCALE GENOMIC DNA]</scope>
</reference>
<keyword evidence="3" id="KW-0804">Transcription</keyword>
<comment type="caution">
    <text evidence="5">The sequence shown here is derived from an EMBL/GenBank/DDBJ whole genome shotgun (WGS) entry which is preliminary data.</text>
</comment>
<dbReference type="InterPro" id="IPR011991">
    <property type="entry name" value="ArsR-like_HTH"/>
</dbReference>
<dbReference type="AlphaFoldDB" id="A0A2M7S5H3"/>
<dbReference type="PRINTS" id="PR00778">
    <property type="entry name" value="HTHARSR"/>
</dbReference>
<dbReference type="SMART" id="SM00418">
    <property type="entry name" value="HTH_ARSR"/>
    <property type="match status" value="1"/>
</dbReference>
<dbReference type="NCBIfam" id="NF033788">
    <property type="entry name" value="HTH_metalloreg"/>
    <property type="match status" value="1"/>
</dbReference>
<dbReference type="InterPro" id="IPR036388">
    <property type="entry name" value="WH-like_DNA-bd_sf"/>
</dbReference>
<evidence type="ECO:0000313" key="5">
    <source>
        <dbReference type="EMBL" id="PIZ14792.1"/>
    </source>
</evidence>
<feature type="domain" description="HTH arsR-type" evidence="4">
    <location>
        <begin position="27"/>
        <end position="119"/>
    </location>
</feature>
<dbReference type="PROSITE" id="PS50987">
    <property type="entry name" value="HTH_ARSR_2"/>
    <property type="match status" value="1"/>
</dbReference>
<dbReference type="InterPro" id="IPR018334">
    <property type="entry name" value="ArsR_HTH"/>
</dbReference>
<organism evidence="5 6">
    <name type="scientific">Candidatus Desantisbacteria bacterium CG_4_10_14_0_8_um_filter_48_22</name>
    <dbReference type="NCBI Taxonomy" id="1974543"/>
    <lineage>
        <taxon>Bacteria</taxon>
        <taxon>Candidatus Desantisiibacteriota</taxon>
    </lineage>
</organism>
<dbReference type="SUPFAM" id="SSF46785">
    <property type="entry name" value="Winged helix' DNA-binding domain"/>
    <property type="match status" value="1"/>
</dbReference>
<sequence length="119" mass="13603">MHKKSRDVCEVVCFNKKKVASIKKLLIPDAEINILSDIFKVLGDSTRTKILLALTNKELCVCDIANVIGLSLSAVSHQLRLLRNLRLVKYRNEGRMVFYSLDDDHVTKLIKEGIEHIRE</sequence>
<dbReference type="PANTHER" id="PTHR43132">
    <property type="entry name" value="ARSENICAL RESISTANCE OPERON REPRESSOR ARSR-RELATED"/>
    <property type="match status" value="1"/>
</dbReference>
<accession>A0A2M7S5H3</accession>